<evidence type="ECO:0000256" key="3">
    <source>
        <dbReference type="ARBA" id="ARBA00022679"/>
    </source>
</evidence>
<dbReference type="InterPro" id="IPR029044">
    <property type="entry name" value="Nucleotide-diphossugar_trans"/>
</dbReference>
<dbReference type="PANTHER" id="PTHR43398:SF1">
    <property type="entry name" value="DOLICHOL-PHOSPHATE MANNOSYLTRANSFERASE SUBUNIT 1"/>
    <property type="match status" value="1"/>
</dbReference>
<accession>A0A370XCC8</accession>
<comment type="caution">
    <text evidence="6">The sequence shown here is derived from an EMBL/GenBank/DDBJ whole genome shotgun (WGS) entry which is preliminary data.</text>
</comment>
<keyword evidence="4" id="KW-0472">Membrane</keyword>
<sequence length="398" mass="43686">MHSRWFLSGVPHVETTKVPATQAIHASKPRDDSDRISASDSPVLSVVICTLDEHEAIRGVLSELGEHLQGIQHEVIVVDDSTDERTAVVVNDYAREAPQVRLIRRHNASGLSSAAINGWDAARGRFLAIMDGDGQHDPALMKALLRKLDDPAIDVAVASRYLEDSRSGLHGLRHRLSRAGIWLTDSMLGVPLADPLSGCFAMRREWYEEVRGRLSGLGFKILIDVIASAKRHPRTAQIPTLLRARAGGASKLDARVVIDLLTLLIEKRTRGSLTAKAMMNGLAVLSTLCMQLLSLALLLKFACPLWAALFLSVGFGLTGRWGLTYLLTSRSLRPHTLREFRRQWSAFYVSRWSDLLLNACVAIALCTVLRFAWPLAALAGVLLAEARYHIGNSARTGA</sequence>
<reference evidence="6 7" key="1">
    <citation type="submission" date="2018-07" db="EMBL/GenBank/DDBJ databases">
        <title>Dyella monticola sp. nov. and Dyella psychrodurans sp. nov. isolated from monsoon evergreen broad-leaved forest soil of Dinghu Mountain, China.</title>
        <authorList>
            <person name="Gao Z."/>
            <person name="Qiu L."/>
        </authorList>
    </citation>
    <scope>NUCLEOTIDE SEQUENCE [LARGE SCALE GENOMIC DNA]</scope>
    <source>
        <strain evidence="6 7">4MSK11</strain>
    </source>
</reference>
<feature type="transmembrane region" description="Helical" evidence="4">
    <location>
        <begin position="348"/>
        <end position="373"/>
    </location>
</feature>
<dbReference type="InterPro" id="IPR001173">
    <property type="entry name" value="Glyco_trans_2-like"/>
</dbReference>
<evidence type="ECO:0000259" key="5">
    <source>
        <dbReference type="Pfam" id="PF00535"/>
    </source>
</evidence>
<organism evidence="6 7">
    <name type="scientific">Dyella psychrodurans</name>
    <dbReference type="NCBI Taxonomy" id="1927960"/>
    <lineage>
        <taxon>Bacteria</taxon>
        <taxon>Pseudomonadati</taxon>
        <taxon>Pseudomonadota</taxon>
        <taxon>Gammaproteobacteria</taxon>
        <taxon>Lysobacterales</taxon>
        <taxon>Rhodanobacteraceae</taxon>
        <taxon>Dyella</taxon>
    </lineage>
</organism>
<feature type="transmembrane region" description="Helical" evidence="4">
    <location>
        <begin position="305"/>
        <end position="327"/>
    </location>
</feature>
<dbReference type="Pfam" id="PF00535">
    <property type="entry name" value="Glycos_transf_2"/>
    <property type="match status" value="1"/>
</dbReference>
<evidence type="ECO:0000256" key="2">
    <source>
        <dbReference type="ARBA" id="ARBA00022676"/>
    </source>
</evidence>
<dbReference type="AlphaFoldDB" id="A0A370XCC8"/>
<feature type="transmembrane region" description="Helical" evidence="4">
    <location>
        <begin position="277"/>
        <end position="299"/>
    </location>
</feature>
<keyword evidence="7" id="KW-1185">Reference proteome</keyword>
<proteinExistence type="inferred from homology"/>
<gene>
    <name evidence="6" type="ORF">DWU99_01885</name>
</gene>
<dbReference type="InterPro" id="IPR039528">
    <property type="entry name" value="DPM1-like"/>
</dbReference>
<evidence type="ECO:0000313" key="7">
    <source>
        <dbReference type="Proteomes" id="UP000255334"/>
    </source>
</evidence>
<evidence type="ECO:0000256" key="4">
    <source>
        <dbReference type="SAM" id="Phobius"/>
    </source>
</evidence>
<feature type="domain" description="Glycosyltransferase 2-like" evidence="5">
    <location>
        <begin position="45"/>
        <end position="210"/>
    </location>
</feature>
<evidence type="ECO:0000313" key="6">
    <source>
        <dbReference type="EMBL" id="RDS86046.1"/>
    </source>
</evidence>
<dbReference type="EMBL" id="QRBF01000001">
    <property type="protein sequence ID" value="RDS86046.1"/>
    <property type="molecule type" value="Genomic_DNA"/>
</dbReference>
<keyword evidence="4" id="KW-1133">Transmembrane helix</keyword>
<keyword evidence="3 6" id="KW-0808">Transferase</keyword>
<dbReference type="GO" id="GO:0004582">
    <property type="term" value="F:dolichyl-phosphate beta-D-mannosyltransferase activity"/>
    <property type="evidence" value="ECO:0007669"/>
    <property type="project" value="InterPro"/>
</dbReference>
<evidence type="ECO:0000256" key="1">
    <source>
        <dbReference type="ARBA" id="ARBA00006739"/>
    </source>
</evidence>
<dbReference type="SUPFAM" id="SSF53448">
    <property type="entry name" value="Nucleotide-diphospho-sugar transferases"/>
    <property type="match status" value="1"/>
</dbReference>
<protein>
    <submittedName>
        <fullName evidence="6">Glycosyltransferase</fullName>
    </submittedName>
</protein>
<comment type="similarity">
    <text evidence="1">Belongs to the glycosyltransferase 2 family.</text>
</comment>
<dbReference type="PANTHER" id="PTHR43398">
    <property type="entry name" value="DOLICHOL-PHOSPHATE MANNOSYLTRANSFERASE SUBUNIT 1"/>
    <property type="match status" value="1"/>
</dbReference>
<dbReference type="Gene3D" id="3.90.550.10">
    <property type="entry name" value="Spore Coat Polysaccharide Biosynthesis Protein SpsA, Chain A"/>
    <property type="match status" value="1"/>
</dbReference>
<dbReference type="Proteomes" id="UP000255334">
    <property type="component" value="Unassembled WGS sequence"/>
</dbReference>
<keyword evidence="4" id="KW-0812">Transmembrane</keyword>
<keyword evidence="2" id="KW-0328">Glycosyltransferase</keyword>
<name>A0A370XCC8_9GAMM</name>